<keyword evidence="4 9" id="KW-0597">Phosphoprotein</keyword>
<dbReference type="InterPro" id="IPR003594">
    <property type="entry name" value="HATPase_dom"/>
</dbReference>
<dbReference type="InterPro" id="IPR011006">
    <property type="entry name" value="CheY-like_superfamily"/>
</dbReference>
<dbReference type="SMART" id="SM00448">
    <property type="entry name" value="REC"/>
    <property type="match status" value="1"/>
</dbReference>
<feature type="domain" description="PAC" evidence="15">
    <location>
        <begin position="506"/>
        <end position="558"/>
    </location>
</feature>
<dbReference type="InterPro" id="IPR001610">
    <property type="entry name" value="PAC"/>
</dbReference>
<name>A0A7C3PG64_9CYAN</name>
<dbReference type="InterPro" id="IPR013656">
    <property type="entry name" value="PAS_4"/>
</dbReference>
<evidence type="ECO:0000256" key="6">
    <source>
        <dbReference type="ARBA" id="ARBA00022777"/>
    </source>
</evidence>
<evidence type="ECO:0000256" key="1">
    <source>
        <dbReference type="ARBA" id="ARBA00000085"/>
    </source>
</evidence>
<feature type="domain" description="PAC" evidence="15">
    <location>
        <begin position="106"/>
        <end position="158"/>
    </location>
</feature>
<evidence type="ECO:0000259" key="12">
    <source>
        <dbReference type="PROSITE" id="PS50109"/>
    </source>
</evidence>
<evidence type="ECO:0000256" key="2">
    <source>
        <dbReference type="ARBA" id="ARBA00006402"/>
    </source>
</evidence>
<feature type="domain" description="PAS" evidence="14">
    <location>
        <begin position="431"/>
        <end position="473"/>
    </location>
</feature>
<accession>A0A7C3PG64</accession>
<dbReference type="Pfam" id="PF00512">
    <property type="entry name" value="HisKA"/>
    <property type="match status" value="1"/>
</dbReference>
<dbReference type="Gene3D" id="3.40.50.2300">
    <property type="match status" value="1"/>
</dbReference>
<dbReference type="CDD" id="cd16922">
    <property type="entry name" value="HATPase_EvgS-ArcB-TorS-like"/>
    <property type="match status" value="1"/>
</dbReference>
<dbReference type="SMART" id="SM00086">
    <property type="entry name" value="PAC"/>
    <property type="match status" value="6"/>
</dbReference>
<dbReference type="PROSITE" id="PS50109">
    <property type="entry name" value="HIS_KIN"/>
    <property type="match status" value="1"/>
</dbReference>
<comment type="similarity">
    <text evidence="2">In the N-terminal section; belongs to the phytochrome family.</text>
</comment>
<dbReference type="CDD" id="cd00130">
    <property type="entry name" value="PAS"/>
    <property type="match status" value="5"/>
</dbReference>
<dbReference type="InterPro" id="IPR004358">
    <property type="entry name" value="Sig_transdc_His_kin-like_C"/>
</dbReference>
<dbReference type="InterPro" id="IPR035965">
    <property type="entry name" value="PAS-like_dom_sf"/>
</dbReference>
<feature type="domain" description="Response regulatory" evidence="13">
    <location>
        <begin position="1111"/>
        <end position="1229"/>
    </location>
</feature>
<proteinExistence type="inferred from homology"/>
<dbReference type="InterPro" id="IPR001789">
    <property type="entry name" value="Sig_transdc_resp-reg_receiver"/>
</dbReference>
<evidence type="ECO:0000256" key="5">
    <source>
        <dbReference type="ARBA" id="ARBA00022679"/>
    </source>
</evidence>
<evidence type="ECO:0000313" key="16">
    <source>
        <dbReference type="EMBL" id="HFM99493.1"/>
    </source>
</evidence>
<evidence type="ECO:0000256" key="11">
    <source>
        <dbReference type="SAM" id="MobiDB-lite"/>
    </source>
</evidence>
<sequence>MMNSNTTDNISTEGQSAETGRKPTEAVLQESEADFRAMFNLTSVGMAQVDAYTRCFLQVNAAFCRMTGYTEAELLTLTVDDINHPSDRDLDRQHFTNLFQGTTTSSQSEKRYLRKDGSSIWVLATTNLIHDAAGQPLRVMAIVQDITERKQTEAKLRDSEERFHFITQAVNGLIFDWNLRTGETYRSERLYDIVGFRPEDVPSSANWWREQIHPDDLPRLESQATELLSSSKQIYDSEYRVRHQDGHWIDVWEQACLIRDEQGQVVRIVGCTVDITDRKQAEVALQESEAIARIRAEELETLMELVPVGIWLAHDPECQQIIANQAAYELMRATPSDFATDSPGDDNYPIKFKLQRDGQDIPAEELSLQRAGRTGREALEEAELVFEDGVVRHIYGRAVPLVNEAGNVRGVIGAYVDITENKKAEAALRNSERRFRHLVESNMFGVAFGDFSGGIHYVNDYFTNMVGYTREEIETGKVQWIDITPPEYLHLDEKAGVELRAKGVATPFEKEYIRKDGTRVPVLIGSTLLQNSDDPQAEIICFYVDLSERKRIEAALRQALYKLNFHVENTPMAVIEWDRNFQVTRWSKTAEQIFGWQSNEMLGRALTDFNLVFEPDSQQVSGVLDRLMLGEESCVFSYNRNYTKQGDVIHCEWYNSSLRDQSGQMFSVLSLVLDVTDRKQAEAALRQSEERYRYLVEAVPQLVWTADAEGYTTYVNQQMCEYIGLPSEQLIQLNWQTIIHPDDVEQADQRWMESVQTGIPYEAEYRLRRADGAYRWQLLRAMPFKDEQGQITQWFGISIDIHDKQELEEQRSQLLQQAQTAQAEAERANRIKDEFLAVLSHELRSPLNPILGWTRLLQSGKLNAVRQAEALATIERNAKLQTQLIEDLLDISRIMQGKLTLTAAPVSLTYVISAAVETVRLAAEAKQIQILLDLDPQVAPVSGDAARLQQVVWNLLTNAIKFTPNGGRVEVRLEQVESENPDGWKRENDQEQCNVDTSTSISPVSVCPYAQITVKDTGKGISADFLPHVFDYFRQADATTTRKFGGLGLGLAIVRQIVEMHGGTVKVESPGENQGATFTVQLPLNQQVVTPTSKTSPPEAQAREIPLRNLQILVVDDDDDTREFQTFLLQQEGAIVTAVRSGVEALSSLDRFIPDVIVSDVGMANMDGYMLMQQIRARPASKGGQIPAIALTAYARDFDQQRAFQAGFQAHITKPLEPNTLVEAIAQLFNRPKSLK</sequence>
<dbReference type="FunFam" id="3.30.565.10:FF:000010">
    <property type="entry name" value="Sensor histidine kinase RcsC"/>
    <property type="match status" value="1"/>
</dbReference>
<dbReference type="Pfam" id="PF13426">
    <property type="entry name" value="PAS_9"/>
    <property type="match status" value="1"/>
</dbReference>
<dbReference type="Gene3D" id="1.10.287.130">
    <property type="match status" value="1"/>
</dbReference>
<dbReference type="PANTHER" id="PTHR43304:SF1">
    <property type="entry name" value="PAC DOMAIN-CONTAINING PROTEIN"/>
    <property type="match status" value="1"/>
</dbReference>
<dbReference type="EC" id="2.7.13.3" evidence="3"/>
<dbReference type="Gene3D" id="2.10.70.100">
    <property type="match status" value="1"/>
</dbReference>
<dbReference type="SMART" id="SM00387">
    <property type="entry name" value="HATPase_c"/>
    <property type="match status" value="1"/>
</dbReference>
<dbReference type="InterPro" id="IPR003661">
    <property type="entry name" value="HisK_dim/P_dom"/>
</dbReference>
<evidence type="ECO:0000256" key="8">
    <source>
        <dbReference type="ARBA" id="ARBA00074306"/>
    </source>
</evidence>
<dbReference type="InterPro" id="IPR036097">
    <property type="entry name" value="HisK_dim/P_sf"/>
</dbReference>
<keyword evidence="7" id="KW-0902">Two-component regulatory system</keyword>
<dbReference type="GO" id="GO:0000155">
    <property type="term" value="F:phosphorelay sensor kinase activity"/>
    <property type="evidence" value="ECO:0007669"/>
    <property type="project" value="InterPro"/>
</dbReference>
<protein>
    <recommendedName>
        <fullName evidence="8">Circadian input-output histidine kinase CikA</fullName>
        <ecNumber evidence="3">2.7.13.3</ecNumber>
    </recommendedName>
</protein>
<feature type="domain" description="PAC" evidence="15">
    <location>
        <begin position="378"/>
        <end position="430"/>
    </location>
</feature>
<comment type="catalytic activity">
    <reaction evidence="1">
        <text>ATP + protein L-histidine = ADP + protein N-phospho-L-histidine.</text>
        <dbReference type="EC" id="2.7.13.3"/>
    </reaction>
</comment>
<evidence type="ECO:0000256" key="3">
    <source>
        <dbReference type="ARBA" id="ARBA00012438"/>
    </source>
</evidence>
<dbReference type="InterPro" id="IPR005467">
    <property type="entry name" value="His_kinase_dom"/>
</dbReference>
<feature type="domain" description="PAC" evidence="15">
    <location>
        <begin position="235"/>
        <end position="287"/>
    </location>
</feature>
<dbReference type="Pfam" id="PF02518">
    <property type="entry name" value="HATPase_c"/>
    <property type="match status" value="1"/>
</dbReference>
<evidence type="ECO:0000256" key="9">
    <source>
        <dbReference type="PROSITE-ProRule" id="PRU00169"/>
    </source>
</evidence>
<dbReference type="SMART" id="SM00091">
    <property type="entry name" value="PAS"/>
    <property type="match status" value="6"/>
</dbReference>
<dbReference type="FunFam" id="3.30.450.20:FF:000099">
    <property type="entry name" value="Sensory box sensor histidine kinase"/>
    <property type="match status" value="1"/>
</dbReference>
<dbReference type="PRINTS" id="PR00344">
    <property type="entry name" value="BCTRLSENSOR"/>
</dbReference>
<dbReference type="PANTHER" id="PTHR43304">
    <property type="entry name" value="PHYTOCHROME-LIKE PROTEIN CPH1"/>
    <property type="match status" value="1"/>
</dbReference>
<keyword evidence="5" id="KW-0808">Transferase</keyword>
<feature type="domain" description="PAS" evidence="14">
    <location>
        <begin position="688"/>
        <end position="758"/>
    </location>
</feature>
<dbReference type="InterPro" id="IPR052162">
    <property type="entry name" value="Sensor_kinase/Photoreceptor"/>
</dbReference>
<dbReference type="SMART" id="SM00388">
    <property type="entry name" value="HisKA"/>
    <property type="match status" value="1"/>
</dbReference>
<dbReference type="SUPFAM" id="SSF47384">
    <property type="entry name" value="Homodimeric domain of signal transducing histidine kinase"/>
    <property type="match status" value="1"/>
</dbReference>
<feature type="domain" description="Histidine kinase" evidence="12">
    <location>
        <begin position="838"/>
        <end position="1086"/>
    </location>
</feature>
<dbReference type="AlphaFoldDB" id="A0A7C3PG64"/>
<feature type="region of interest" description="Disordered" evidence="11">
    <location>
        <begin position="1"/>
        <end position="24"/>
    </location>
</feature>
<evidence type="ECO:0000256" key="10">
    <source>
        <dbReference type="SAM" id="Coils"/>
    </source>
</evidence>
<dbReference type="SUPFAM" id="SSF55874">
    <property type="entry name" value="ATPase domain of HSP90 chaperone/DNA topoisomerase II/histidine kinase"/>
    <property type="match status" value="1"/>
</dbReference>
<dbReference type="CDD" id="cd00082">
    <property type="entry name" value="HisKA"/>
    <property type="match status" value="1"/>
</dbReference>
<evidence type="ECO:0000259" key="14">
    <source>
        <dbReference type="PROSITE" id="PS50112"/>
    </source>
</evidence>
<dbReference type="CDD" id="cd17580">
    <property type="entry name" value="REC_2_DhkD-like"/>
    <property type="match status" value="1"/>
</dbReference>
<dbReference type="InterPro" id="IPR000014">
    <property type="entry name" value="PAS"/>
</dbReference>
<feature type="domain" description="PAS" evidence="14">
    <location>
        <begin position="31"/>
        <end position="102"/>
    </location>
</feature>
<dbReference type="SUPFAM" id="SSF55785">
    <property type="entry name" value="PYP-like sensor domain (PAS domain)"/>
    <property type="match status" value="6"/>
</dbReference>
<feature type="domain" description="PAC" evidence="15">
    <location>
        <begin position="632"/>
        <end position="687"/>
    </location>
</feature>
<dbReference type="Gene3D" id="3.30.565.10">
    <property type="entry name" value="Histidine kinase-like ATPase, C-terminal domain"/>
    <property type="match status" value="1"/>
</dbReference>
<evidence type="ECO:0000259" key="13">
    <source>
        <dbReference type="PROSITE" id="PS50110"/>
    </source>
</evidence>
<evidence type="ECO:0000256" key="7">
    <source>
        <dbReference type="ARBA" id="ARBA00023012"/>
    </source>
</evidence>
<keyword evidence="10" id="KW-0175">Coiled coil</keyword>
<feature type="domain" description="PAS" evidence="14">
    <location>
        <begin position="159"/>
        <end position="231"/>
    </location>
</feature>
<dbReference type="PROSITE" id="PS50112">
    <property type="entry name" value="PAS"/>
    <property type="match status" value="5"/>
</dbReference>
<dbReference type="PROSITE" id="PS50113">
    <property type="entry name" value="PAC"/>
    <property type="match status" value="6"/>
</dbReference>
<dbReference type="PROSITE" id="PS50110">
    <property type="entry name" value="RESPONSE_REGULATORY"/>
    <property type="match status" value="1"/>
</dbReference>
<dbReference type="InterPro" id="IPR013655">
    <property type="entry name" value="PAS_fold_3"/>
</dbReference>
<dbReference type="InterPro" id="IPR036890">
    <property type="entry name" value="HATPase_C_sf"/>
</dbReference>
<evidence type="ECO:0000259" key="15">
    <source>
        <dbReference type="PROSITE" id="PS50113"/>
    </source>
</evidence>
<feature type="modified residue" description="4-aspartylphosphate" evidence="9">
    <location>
        <position position="1160"/>
    </location>
</feature>
<feature type="compositionally biased region" description="Polar residues" evidence="11">
    <location>
        <begin position="1"/>
        <end position="18"/>
    </location>
</feature>
<dbReference type="InterPro" id="IPR000700">
    <property type="entry name" value="PAS-assoc_C"/>
</dbReference>
<reference evidence="16" key="1">
    <citation type="journal article" date="2020" name="mSystems">
        <title>Genome- and Community-Level Interaction Insights into Carbon Utilization and Element Cycling Functions of Hydrothermarchaeota in Hydrothermal Sediment.</title>
        <authorList>
            <person name="Zhou Z."/>
            <person name="Liu Y."/>
            <person name="Xu W."/>
            <person name="Pan J."/>
            <person name="Luo Z.H."/>
            <person name="Li M."/>
        </authorList>
    </citation>
    <scope>NUCLEOTIDE SEQUENCE [LARGE SCALE GENOMIC DNA]</scope>
    <source>
        <strain evidence="16">SpSt-418</strain>
    </source>
</reference>
<feature type="domain" description="PAS" evidence="14">
    <location>
        <begin position="567"/>
        <end position="631"/>
    </location>
</feature>
<organism evidence="16">
    <name type="scientific">Oscillatoriales cyanobacterium SpSt-418</name>
    <dbReference type="NCBI Taxonomy" id="2282169"/>
    <lineage>
        <taxon>Bacteria</taxon>
        <taxon>Bacillati</taxon>
        <taxon>Cyanobacteriota</taxon>
        <taxon>Cyanophyceae</taxon>
        <taxon>Oscillatoriophycideae</taxon>
        <taxon>Oscillatoriales</taxon>
    </lineage>
</organism>
<dbReference type="Pfam" id="PF08448">
    <property type="entry name" value="PAS_4"/>
    <property type="match status" value="2"/>
</dbReference>
<feature type="domain" description="PAC" evidence="15">
    <location>
        <begin position="761"/>
        <end position="813"/>
    </location>
</feature>
<dbReference type="Gene3D" id="3.30.450.20">
    <property type="entry name" value="PAS domain"/>
    <property type="match status" value="6"/>
</dbReference>
<feature type="coiled-coil region" evidence="10">
    <location>
        <begin position="804"/>
        <end position="831"/>
    </location>
</feature>
<dbReference type="Pfam" id="PF08447">
    <property type="entry name" value="PAS_3"/>
    <property type="match status" value="3"/>
</dbReference>
<dbReference type="NCBIfam" id="TIGR00229">
    <property type="entry name" value="sensory_box"/>
    <property type="match status" value="5"/>
</dbReference>
<dbReference type="SUPFAM" id="SSF52172">
    <property type="entry name" value="CheY-like"/>
    <property type="match status" value="1"/>
</dbReference>
<comment type="caution">
    <text evidence="16">The sequence shown here is derived from an EMBL/GenBank/DDBJ whole genome shotgun (WGS) entry which is preliminary data.</text>
</comment>
<gene>
    <name evidence="16" type="ORF">ENR64_17360</name>
</gene>
<evidence type="ECO:0000256" key="4">
    <source>
        <dbReference type="ARBA" id="ARBA00022553"/>
    </source>
</evidence>
<dbReference type="Pfam" id="PF00072">
    <property type="entry name" value="Response_reg"/>
    <property type="match status" value="1"/>
</dbReference>
<keyword evidence="6" id="KW-0418">Kinase</keyword>
<dbReference type="EMBL" id="DSRU01000249">
    <property type="protein sequence ID" value="HFM99493.1"/>
    <property type="molecule type" value="Genomic_DNA"/>
</dbReference>